<evidence type="ECO:0000256" key="1">
    <source>
        <dbReference type="SAM" id="SignalP"/>
    </source>
</evidence>
<protein>
    <recommendedName>
        <fullName evidence="4">Lipocalin-like domain-containing protein</fullName>
    </recommendedName>
</protein>
<dbReference type="PROSITE" id="PS51257">
    <property type="entry name" value="PROKAR_LIPOPROTEIN"/>
    <property type="match status" value="1"/>
</dbReference>
<sequence>MFQAKLGLAAMVFAGFLACAPAYADSKSETDPTDVIGTWSFQTKPYRGGECMMSGTMYLSPHPEDGQYACELTAVEVCSMWGRSVVRQSCQARRFGNQISIRSQIEEMLEAKVEGLVYVPDNFTLTVQSADRMFGALVSAVTAPAEFRRATDGIS</sequence>
<dbReference type="RefSeq" id="WP_035553118.1">
    <property type="nucleotide sequence ID" value="NZ_AWFH01000034.1"/>
</dbReference>
<evidence type="ECO:0008006" key="4">
    <source>
        <dbReference type="Google" id="ProtNLM"/>
    </source>
</evidence>
<dbReference type="AlphaFoldDB" id="A0A059DZW2"/>
<evidence type="ECO:0000313" key="3">
    <source>
        <dbReference type="Proteomes" id="UP000024547"/>
    </source>
</evidence>
<reference evidence="2 3" key="1">
    <citation type="journal article" date="2014" name="Antonie Van Leeuwenhoek">
        <title>Hyphomonas beringensis sp. nov. and Hyphomonas chukchiensis sp. nov., isolated from surface seawater of the Bering Sea and Chukchi Sea.</title>
        <authorList>
            <person name="Li C."/>
            <person name="Lai Q."/>
            <person name="Li G."/>
            <person name="Dong C."/>
            <person name="Wang J."/>
            <person name="Liao Y."/>
            <person name="Shao Z."/>
        </authorList>
    </citation>
    <scope>NUCLEOTIDE SEQUENCE [LARGE SCALE GENOMIC DNA]</scope>
    <source>
        <strain evidence="2 3">22II1-22F38</strain>
    </source>
</reference>
<organism evidence="2 3">
    <name type="scientific">Hyphomonas atlantica</name>
    <dbReference type="NCBI Taxonomy" id="1280948"/>
    <lineage>
        <taxon>Bacteria</taxon>
        <taxon>Pseudomonadati</taxon>
        <taxon>Pseudomonadota</taxon>
        <taxon>Alphaproteobacteria</taxon>
        <taxon>Hyphomonadales</taxon>
        <taxon>Hyphomonadaceae</taxon>
        <taxon>Hyphomonas</taxon>
    </lineage>
</organism>
<proteinExistence type="predicted"/>
<keyword evidence="3" id="KW-1185">Reference proteome</keyword>
<dbReference type="PATRIC" id="fig|1280948.3.peg.2468"/>
<dbReference type="EMBL" id="AWFH01000034">
    <property type="protein sequence ID" value="KCZ59844.1"/>
    <property type="molecule type" value="Genomic_DNA"/>
</dbReference>
<gene>
    <name evidence="2" type="ORF">HY36_06860</name>
</gene>
<comment type="caution">
    <text evidence="2">The sequence shown here is derived from an EMBL/GenBank/DDBJ whole genome shotgun (WGS) entry which is preliminary data.</text>
</comment>
<feature type="chain" id="PRO_5001575828" description="Lipocalin-like domain-containing protein" evidence="1">
    <location>
        <begin position="25"/>
        <end position="155"/>
    </location>
</feature>
<dbReference type="Proteomes" id="UP000024547">
    <property type="component" value="Unassembled WGS sequence"/>
</dbReference>
<dbReference type="eggNOG" id="ENOG50315FA">
    <property type="taxonomic scope" value="Bacteria"/>
</dbReference>
<name>A0A059DZW2_9PROT</name>
<dbReference type="STRING" id="1280948.HY36_06860"/>
<keyword evidence="1" id="KW-0732">Signal</keyword>
<accession>A0A059DZW2</accession>
<evidence type="ECO:0000313" key="2">
    <source>
        <dbReference type="EMBL" id="KCZ59844.1"/>
    </source>
</evidence>
<feature type="signal peptide" evidence="1">
    <location>
        <begin position="1"/>
        <end position="24"/>
    </location>
</feature>